<gene>
    <name evidence="3" type="ORF">NUU61_003360</name>
</gene>
<comment type="caution">
    <text evidence="3">The sequence shown here is derived from an EMBL/GenBank/DDBJ whole genome shotgun (WGS) entry which is preliminary data.</text>
</comment>
<accession>A0A9W9FTB3</accession>
<dbReference type="AlphaFoldDB" id="A0A9W9FTB3"/>
<dbReference type="Pfam" id="PF13002">
    <property type="entry name" value="LDB19"/>
    <property type="match status" value="1"/>
</dbReference>
<organism evidence="3 4">
    <name type="scientific">Penicillium alfredii</name>
    <dbReference type="NCBI Taxonomy" id="1506179"/>
    <lineage>
        <taxon>Eukaryota</taxon>
        <taxon>Fungi</taxon>
        <taxon>Dikarya</taxon>
        <taxon>Ascomycota</taxon>
        <taxon>Pezizomycotina</taxon>
        <taxon>Eurotiomycetes</taxon>
        <taxon>Eurotiomycetidae</taxon>
        <taxon>Eurotiales</taxon>
        <taxon>Aspergillaceae</taxon>
        <taxon>Penicillium</taxon>
    </lineage>
</organism>
<evidence type="ECO:0000256" key="1">
    <source>
        <dbReference type="SAM" id="MobiDB-lite"/>
    </source>
</evidence>
<name>A0A9W9FTB3_9EURO</name>
<dbReference type="EMBL" id="JAPMSZ010000004">
    <property type="protein sequence ID" value="KAJ5106013.1"/>
    <property type="molecule type" value="Genomic_DNA"/>
</dbReference>
<sequence>MDSQRLCLTAPVTHRIYTSIHGDTRSPLLEGGVSLPKSSDVDSPGLCQISVRLVQTVTSTADCLASTNKSQHALEHIRRRLPISRLGKTQLIQSSSTVEELKQDMTSSSQSRDQITFSLPVPTPLAGTTNTTLGSISYKIVATAVTADEISISTTRPIHIARQLVMESPKTIPHVCRFPKTSAVTELTLQHNLPSSGQKHSFEAVMFLQWITAPAVRPTEFKTLVVREINWRIEETTRLMRQSSGSYGNKPQKKSAACTKERTEKDVPVRIPFELTLPDREAAVDVDSSCSDDNSQPLTQDILSIAVERRIRLDIFTGEDTFDRRSRHLVDRKPRCSVSSASFLLPIDKPLVHTAAATLFNDVLPTYQDVSGAPPGYS</sequence>
<dbReference type="RefSeq" id="XP_056515009.1">
    <property type="nucleotide sequence ID" value="XM_056653942.1"/>
</dbReference>
<dbReference type="OrthoDB" id="3922101at2759"/>
<dbReference type="InterPro" id="IPR024391">
    <property type="entry name" value="LDB19_N"/>
</dbReference>
<feature type="region of interest" description="Disordered" evidence="1">
    <location>
        <begin position="242"/>
        <end position="261"/>
    </location>
</feature>
<reference evidence="3" key="2">
    <citation type="journal article" date="2023" name="IMA Fungus">
        <title>Comparative genomic study of the Penicillium genus elucidates a diverse pangenome and 15 lateral gene transfer events.</title>
        <authorList>
            <person name="Petersen C."/>
            <person name="Sorensen T."/>
            <person name="Nielsen M.R."/>
            <person name="Sondergaard T.E."/>
            <person name="Sorensen J.L."/>
            <person name="Fitzpatrick D.A."/>
            <person name="Frisvad J.C."/>
            <person name="Nielsen K.L."/>
        </authorList>
    </citation>
    <scope>NUCLEOTIDE SEQUENCE</scope>
    <source>
        <strain evidence="3">IBT 34128</strain>
    </source>
</reference>
<feature type="domain" description="LDB19 N-terminal" evidence="2">
    <location>
        <begin position="100"/>
        <end position="243"/>
    </location>
</feature>
<dbReference type="Proteomes" id="UP001141434">
    <property type="component" value="Unassembled WGS sequence"/>
</dbReference>
<evidence type="ECO:0000259" key="2">
    <source>
        <dbReference type="Pfam" id="PF13002"/>
    </source>
</evidence>
<reference evidence="3" key="1">
    <citation type="submission" date="2022-11" db="EMBL/GenBank/DDBJ databases">
        <authorList>
            <person name="Petersen C."/>
        </authorList>
    </citation>
    <scope>NUCLEOTIDE SEQUENCE</scope>
    <source>
        <strain evidence="3">IBT 34128</strain>
    </source>
</reference>
<keyword evidence="4" id="KW-1185">Reference proteome</keyword>
<protein>
    <recommendedName>
        <fullName evidence="2">LDB19 N-terminal domain-containing protein</fullName>
    </recommendedName>
</protein>
<dbReference type="GeneID" id="81393110"/>
<proteinExistence type="predicted"/>
<evidence type="ECO:0000313" key="4">
    <source>
        <dbReference type="Proteomes" id="UP001141434"/>
    </source>
</evidence>
<evidence type="ECO:0000313" key="3">
    <source>
        <dbReference type="EMBL" id="KAJ5106013.1"/>
    </source>
</evidence>